<accession>A0AAN8YET1</accession>
<evidence type="ECO:0000313" key="3">
    <source>
        <dbReference type="Proteomes" id="UP001371456"/>
    </source>
</evidence>
<evidence type="ECO:0000313" key="2">
    <source>
        <dbReference type="EMBL" id="KAK6790659.1"/>
    </source>
</evidence>
<dbReference type="AlphaFoldDB" id="A0AAN8YET1"/>
<reference evidence="2 3" key="1">
    <citation type="submission" date="2024-02" db="EMBL/GenBank/DDBJ databases">
        <title>de novo genome assembly of Solanum bulbocastanum strain 11H21.</title>
        <authorList>
            <person name="Hosaka A.J."/>
        </authorList>
    </citation>
    <scope>NUCLEOTIDE SEQUENCE [LARGE SCALE GENOMIC DNA]</scope>
    <source>
        <tissue evidence="2">Young leaves</tissue>
    </source>
</reference>
<keyword evidence="3" id="KW-1185">Reference proteome</keyword>
<gene>
    <name evidence="2" type="ORF">RDI58_009740</name>
</gene>
<dbReference type="EMBL" id="JBANQN010000004">
    <property type="protein sequence ID" value="KAK6790659.1"/>
    <property type="molecule type" value="Genomic_DNA"/>
</dbReference>
<name>A0AAN8YET1_SOLBU</name>
<sequence length="123" mass="13872">MVVMLVGWYFYKMPLTINQPTAAVPKTEVVEKESFQAHEDLVEEERVGVPVKGGLWGLDWLPLCEDVAEQLEFAYRRMASVSGSKGEIDETSPDMLKNTPSSIMRLADEIEHLEGRQKDLADC</sequence>
<organism evidence="2 3">
    <name type="scientific">Solanum bulbocastanum</name>
    <name type="common">Wild potato</name>
    <dbReference type="NCBI Taxonomy" id="147425"/>
    <lineage>
        <taxon>Eukaryota</taxon>
        <taxon>Viridiplantae</taxon>
        <taxon>Streptophyta</taxon>
        <taxon>Embryophyta</taxon>
        <taxon>Tracheophyta</taxon>
        <taxon>Spermatophyta</taxon>
        <taxon>Magnoliopsida</taxon>
        <taxon>eudicotyledons</taxon>
        <taxon>Gunneridae</taxon>
        <taxon>Pentapetalae</taxon>
        <taxon>asterids</taxon>
        <taxon>lamiids</taxon>
        <taxon>Solanales</taxon>
        <taxon>Solanaceae</taxon>
        <taxon>Solanoideae</taxon>
        <taxon>Solaneae</taxon>
        <taxon>Solanum</taxon>
    </lineage>
</organism>
<protein>
    <submittedName>
        <fullName evidence="2">Uncharacterized protein</fullName>
    </submittedName>
</protein>
<feature type="region of interest" description="Disordered" evidence="1">
    <location>
        <begin position="81"/>
        <end position="100"/>
    </location>
</feature>
<proteinExistence type="predicted"/>
<comment type="caution">
    <text evidence="2">The sequence shown here is derived from an EMBL/GenBank/DDBJ whole genome shotgun (WGS) entry which is preliminary data.</text>
</comment>
<evidence type="ECO:0000256" key="1">
    <source>
        <dbReference type="SAM" id="MobiDB-lite"/>
    </source>
</evidence>
<dbReference type="Proteomes" id="UP001371456">
    <property type="component" value="Unassembled WGS sequence"/>
</dbReference>